<evidence type="ECO:0000256" key="4">
    <source>
        <dbReference type="ARBA" id="ARBA00007974"/>
    </source>
</evidence>
<keyword evidence="15" id="KW-1185">Reference proteome</keyword>
<dbReference type="AlphaFoldDB" id="A0A1I1F9S8"/>
<dbReference type="GO" id="GO:0004040">
    <property type="term" value="F:amidase activity"/>
    <property type="evidence" value="ECO:0007669"/>
    <property type="project" value="InterPro"/>
</dbReference>
<dbReference type="GO" id="GO:0042597">
    <property type="term" value="C:periplasmic space"/>
    <property type="evidence" value="ECO:0007669"/>
    <property type="project" value="UniProtKB-SubCell"/>
</dbReference>
<evidence type="ECO:0000256" key="6">
    <source>
        <dbReference type="ARBA" id="ARBA00022764"/>
    </source>
</evidence>
<keyword evidence="10" id="KW-0961">Cell wall biogenesis/degradation</keyword>
<keyword evidence="14" id="KW-0282">Flagellum</keyword>
<keyword evidence="8" id="KW-0378">Hydrolase</keyword>
<comment type="subcellular location">
    <subcellularLocation>
        <location evidence="2">Periplasm</location>
    </subcellularLocation>
</comment>
<dbReference type="PANTHER" id="PTHR33308">
    <property type="entry name" value="PEPTIDOGLYCAN HYDROLASE FLGJ"/>
    <property type="match status" value="1"/>
</dbReference>
<keyword evidence="7" id="KW-1005">Bacterial flagellum biogenesis</keyword>
<dbReference type="InterPro" id="IPR051056">
    <property type="entry name" value="Glycosyl_Hydrolase_73"/>
</dbReference>
<dbReference type="OrthoDB" id="289937at2"/>
<protein>
    <recommendedName>
        <fullName evidence="5">Peptidoglycan hydrolase FlgJ</fullName>
    </recommendedName>
    <alternativeName>
        <fullName evidence="11">Muramidase FlgJ</fullName>
    </alternativeName>
</protein>
<dbReference type="PANTHER" id="PTHR33308:SF9">
    <property type="entry name" value="PEPTIDOGLYCAN HYDROLASE FLGJ"/>
    <property type="match status" value="1"/>
</dbReference>
<dbReference type="Proteomes" id="UP000199046">
    <property type="component" value="Unassembled WGS sequence"/>
</dbReference>
<evidence type="ECO:0000256" key="1">
    <source>
        <dbReference type="ARBA" id="ARBA00002954"/>
    </source>
</evidence>
<dbReference type="Pfam" id="PF01832">
    <property type="entry name" value="Glucosaminidase"/>
    <property type="match status" value="1"/>
</dbReference>
<comment type="function">
    <text evidence="1">Flagellum-specific muramidase which hydrolyzes the peptidoglycan layer to assemble the rod structure in the periplasmic space.</text>
</comment>
<dbReference type="Gene3D" id="1.10.530.10">
    <property type="match status" value="1"/>
</dbReference>
<keyword evidence="6" id="KW-0574">Periplasm</keyword>
<evidence type="ECO:0000256" key="3">
    <source>
        <dbReference type="ARBA" id="ARBA00006880"/>
    </source>
</evidence>
<evidence type="ECO:0000256" key="8">
    <source>
        <dbReference type="ARBA" id="ARBA00022801"/>
    </source>
</evidence>
<dbReference type="STRING" id="402385.SAMN05421848_0034"/>
<evidence type="ECO:0000256" key="5">
    <source>
        <dbReference type="ARBA" id="ARBA00013433"/>
    </source>
</evidence>
<dbReference type="FunFam" id="2.10.70.40:FF:000001">
    <property type="entry name" value="Flagellar assembly peptidoglycan hydrolase FlgJ"/>
    <property type="match status" value="1"/>
</dbReference>
<gene>
    <name evidence="14" type="ORF">SAMN05421848_0034</name>
</gene>
<dbReference type="NCBIfam" id="TIGR02541">
    <property type="entry name" value="flagell_FlgJ"/>
    <property type="match status" value="1"/>
</dbReference>
<feature type="domain" description="Mannosyl-glycoprotein endo-beta-N-acetylglucosamidase-like" evidence="13">
    <location>
        <begin position="180"/>
        <end position="334"/>
    </location>
</feature>
<dbReference type="EMBL" id="FOLY01000001">
    <property type="protein sequence ID" value="SFB95716.1"/>
    <property type="molecule type" value="Genomic_DNA"/>
</dbReference>
<dbReference type="PRINTS" id="PR01002">
    <property type="entry name" value="FLGFLGJ"/>
</dbReference>
<dbReference type="GO" id="GO:0071973">
    <property type="term" value="P:bacterial-type flagellum-dependent cell motility"/>
    <property type="evidence" value="ECO:0007669"/>
    <property type="project" value="TreeGrafter"/>
</dbReference>
<dbReference type="InterPro" id="IPR002901">
    <property type="entry name" value="MGlyc_endo_b_GlcNAc-like_dom"/>
</dbReference>
<proteinExistence type="inferred from homology"/>
<dbReference type="SMART" id="SM00047">
    <property type="entry name" value="LYZ2"/>
    <property type="match status" value="1"/>
</dbReference>
<reference evidence="15" key="1">
    <citation type="submission" date="2016-10" db="EMBL/GenBank/DDBJ databases">
        <authorList>
            <person name="Varghese N."/>
            <person name="Submissions S."/>
        </authorList>
    </citation>
    <scope>NUCLEOTIDE SEQUENCE [LARGE SCALE GENOMIC DNA]</scope>
    <source>
        <strain evidence="15">DSM 23439</strain>
    </source>
</reference>
<dbReference type="GO" id="GO:0044780">
    <property type="term" value="P:bacterial-type flagellum assembly"/>
    <property type="evidence" value="ECO:0007669"/>
    <property type="project" value="InterPro"/>
</dbReference>
<evidence type="ECO:0000259" key="13">
    <source>
        <dbReference type="SMART" id="SM00047"/>
    </source>
</evidence>
<dbReference type="InterPro" id="IPR013377">
    <property type="entry name" value="FlgJ"/>
</dbReference>
<dbReference type="InterPro" id="IPR019301">
    <property type="entry name" value="Flagellar_prot_FlgJ_N"/>
</dbReference>
<dbReference type="GO" id="GO:0071555">
    <property type="term" value="P:cell wall organization"/>
    <property type="evidence" value="ECO:0007669"/>
    <property type="project" value="UniProtKB-KW"/>
</dbReference>
<accession>A0A1I1F9S8</accession>
<evidence type="ECO:0000256" key="7">
    <source>
        <dbReference type="ARBA" id="ARBA00022795"/>
    </source>
</evidence>
<dbReference type="RefSeq" id="WP_090129633.1">
    <property type="nucleotide sequence ID" value="NZ_FOLY01000001.1"/>
</dbReference>
<name>A0A1I1F9S8_9GAMM</name>
<feature type="region of interest" description="Disordered" evidence="12">
    <location>
        <begin position="139"/>
        <end position="162"/>
    </location>
</feature>
<evidence type="ECO:0000256" key="10">
    <source>
        <dbReference type="ARBA" id="ARBA00023316"/>
    </source>
</evidence>
<keyword evidence="14" id="KW-0969">Cilium</keyword>
<dbReference type="GO" id="GO:0016798">
    <property type="term" value="F:hydrolase activity, acting on glycosyl bonds"/>
    <property type="evidence" value="ECO:0007669"/>
    <property type="project" value="UniProtKB-KW"/>
</dbReference>
<organism evidence="14 15">
    <name type="scientific">Kushneria avicenniae</name>
    <dbReference type="NCBI Taxonomy" id="402385"/>
    <lineage>
        <taxon>Bacteria</taxon>
        <taxon>Pseudomonadati</taxon>
        <taxon>Pseudomonadota</taxon>
        <taxon>Gammaproteobacteria</taxon>
        <taxon>Oceanospirillales</taxon>
        <taxon>Halomonadaceae</taxon>
        <taxon>Kushneria</taxon>
    </lineage>
</organism>
<evidence type="ECO:0000313" key="15">
    <source>
        <dbReference type="Proteomes" id="UP000199046"/>
    </source>
</evidence>
<comment type="similarity">
    <text evidence="3">In the N-terminal section; belongs to the FlgJ family.</text>
</comment>
<dbReference type="Pfam" id="PF10135">
    <property type="entry name" value="Rod-binding"/>
    <property type="match status" value="1"/>
</dbReference>
<evidence type="ECO:0000256" key="2">
    <source>
        <dbReference type="ARBA" id="ARBA00004418"/>
    </source>
</evidence>
<dbReference type="Gene3D" id="2.10.70.40">
    <property type="entry name" value="peptidoglycan hydrolase"/>
    <property type="match status" value="1"/>
</dbReference>
<evidence type="ECO:0000313" key="14">
    <source>
        <dbReference type="EMBL" id="SFB95716.1"/>
    </source>
</evidence>
<evidence type="ECO:0000256" key="12">
    <source>
        <dbReference type="SAM" id="MobiDB-lite"/>
    </source>
</evidence>
<comment type="similarity">
    <text evidence="4">In the C-terminal section; belongs to the glycosyl hydrolase 73 family.</text>
</comment>
<evidence type="ECO:0000256" key="9">
    <source>
        <dbReference type="ARBA" id="ARBA00023295"/>
    </source>
</evidence>
<evidence type="ECO:0000256" key="11">
    <source>
        <dbReference type="ARBA" id="ARBA00030835"/>
    </source>
</evidence>
<sequence>MAVDSRGSFALDVQGLSKLKYSARDNPEESLKETSKQFEALFLQKMLKSMRDAMPKSDLLQSDSMDTYTKMLDQQWAQNLSEQGIGLSDMMVKKLSKKDEAQDPDPSPNASLETLRAQSRNIPSALAVPLSDEQLKRNADLEASSSVAGPAEQPRQGPLIEGYASLGSGLQARHDHQTMMADVAPHVSSFVTKMGSAARAVSERTGIPHQLILAQAALETGWGAKEIRTSDGQASHNLFNIKATGSWQGDRASVTTTEFEAGTARKERAAFRVYDSYEAAFSDYARLLTDNPRYQPVLDARTPEAAAHALQDCGYATDPRYGDKLVAIMAQMPDDNAGASRSLYAARTQSRQESDISPVAQQRAAMAYATENEASRIF</sequence>
<keyword evidence="9" id="KW-0326">Glycosidase</keyword>
<keyword evidence="14" id="KW-0966">Cell projection</keyword>